<keyword evidence="2" id="KW-1185">Reference proteome</keyword>
<name>A0A9J5W517_SOLCO</name>
<protein>
    <submittedName>
        <fullName evidence="1">Uncharacterized protein</fullName>
    </submittedName>
</protein>
<evidence type="ECO:0000313" key="2">
    <source>
        <dbReference type="Proteomes" id="UP000824120"/>
    </source>
</evidence>
<sequence length="82" mass="9054">MAKEFNVPSMNFSVRRNSRSTATSASNGVVSTTEVDLLLLSLCNLRPPPSAAVAHRILKASYRCWRSSGLTQNKSTKRCNRL</sequence>
<reference evidence="1 2" key="1">
    <citation type="submission" date="2020-09" db="EMBL/GenBank/DDBJ databases">
        <title>De no assembly of potato wild relative species, Solanum commersonii.</title>
        <authorList>
            <person name="Cho K."/>
        </authorList>
    </citation>
    <scope>NUCLEOTIDE SEQUENCE [LARGE SCALE GENOMIC DNA]</scope>
    <source>
        <strain evidence="1">LZ3.2</strain>
        <tissue evidence="1">Leaf</tissue>
    </source>
</reference>
<gene>
    <name evidence="1" type="ORF">H5410_060237</name>
</gene>
<proteinExistence type="predicted"/>
<dbReference type="AlphaFoldDB" id="A0A9J5W517"/>
<dbReference type="Proteomes" id="UP000824120">
    <property type="component" value="Chromosome 12"/>
</dbReference>
<evidence type="ECO:0000313" key="1">
    <source>
        <dbReference type="EMBL" id="KAG5570471.1"/>
    </source>
</evidence>
<dbReference type="EMBL" id="JACXVP010000012">
    <property type="protein sequence ID" value="KAG5570471.1"/>
    <property type="molecule type" value="Genomic_DNA"/>
</dbReference>
<organism evidence="1 2">
    <name type="scientific">Solanum commersonii</name>
    <name type="common">Commerson's wild potato</name>
    <name type="synonym">Commerson's nightshade</name>
    <dbReference type="NCBI Taxonomy" id="4109"/>
    <lineage>
        <taxon>Eukaryota</taxon>
        <taxon>Viridiplantae</taxon>
        <taxon>Streptophyta</taxon>
        <taxon>Embryophyta</taxon>
        <taxon>Tracheophyta</taxon>
        <taxon>Spermatophyta</taxon>
        <taxon>Magnoliopsida</taxon>
        <taxon>eudicotyledons</taxon>
        <taxon>Gunneridae</taxon>
        <taxon>Pentapetalae</taxon>
        <taxon>asterids</taxon>
        <taxon>lamiids</taxon>
        <taxon>Solanales</taxon>
        <taxon>Solanaceae</taxon>
        <taxon>Solanoideae</taxon>
        <taxon>Solaneae</taxon>
        <taxon>Solanum</taxon>
    </lineage>
</organism>
<comment type="caution">
    <text evidence="1">The sequence shown here is derived from an EMBL/GenBank/DDBJ whole genome shotgun (WGS) entry which is preliminary data.</text>
</comment>
<accession>A0A9J5W517</accession>